<name>A0A2A2ERP0_9GAMM</name>
<protein>
    <submittedName>
        <fullName evidence="2">Uncharacterized protein</fullName>
    </submittedName>
</protein>
<dbReference type="RefSeq" id="WP_095622256.1">
    <property type="nucleotide sequence ID" value="NZ_NSKB01000007.1"/>
</dbReference>
<comment type="caution">
    <text evidence="2">The sequence shown here is derived from an EMBL/GenBank/DDBJ whole genome shotgun (WGS) entry which is preliminary data.</text>
</comment>
<organism evidence="2 3">
    <name type="scientific">Halomonas salipaludis</name>
    <dbReference type="NCBI Taxonomy" id="2032625"/>
    <lineage>
        <taxon>Bacteria</taxon>
        <taxon>Pseudomonadati</taxon>
        <taxon>Pseudomonadota</taxon>
        <taxon>Gammaproteobacteria</taxon>
        <taxon>Oceanospirillales</taxon>
        <taxon>Halomonadaceae</taxon>
        <taxon>Halomonas</taxon>
    </lineage>
</organism>
<evidence type="ECO:0000313" key="2">
    <source>
        <dbReference type="EMBL" id="PAU75059.1"/>
    </source>
</evidence>
<evidence type="ECO:0000256" key="1">
    <source>
        <dbReference type="SAM" id="MobiDB-lite"/>
    </source>
</evidence>
<feature type="compositionally biased region" description="Polar residues" evidence="1">
    <location>
        <begin position="238"/>
        <end position="266"/>
    </location>
</feature>
<dbReference type="EMBL" id="NSKB01000007">
    <property type="protein sequence ID" value="PAU75059.1"/>
    <property type="molecule type" value="Genomic_DNA"/>
</dbReference>
<dbReference type="AlphaFoldDB" id="A0A2A2ERP0"/>
<proteinExistence type="predicted"/>
<sequence length="276" mass="30141">MSATVPDWLRGVWQRVRIDHADGGQDTSTRVFWFQGLSHYGDLRIAASRPQVSQFGASPSADLALAHQQGATGRCHCPGHQAIWQREWGYQPVVDFPEPGDLEARGSVVIERAPSGAYEEEWHRLTPPDPSIQVWRRDDSRARLLVIDGYAMLIARRPVEPAPRPLAALLTEGTAAAHQLLDCEISCAVRAAPGEAFVIQLSTLPWREQQPLALCNGRGEITAPGWQLEEHHAGSPATGYSNSPATDYSDSVSATGPRPASTSSNAKMVRALQVKR</sequence>
<dbReference type="OrthoDB" id="6992731at2"/>
<keyword evidence="3" id="KW-1185">Reference proteome</keyword>
<feature type="region of interest" description="Disordered" evidence="1">
    <location>
        <begin position="231"/>
        <end position="276"/>
    </location>
</feature>
<evidence type="ECO:0000313" key="3">
    <source>
        <dbReference type="Proteomes" id="UP000217771"/>
    </source>
</evidence>
<reference evidence="2 3" key="1">
    <citation type="submission" date="2017-08" db="EMBL/GenBank/DDBJ databases">
        <title>Halomonas alkalisoli sp. nov., isolated from saline alkaline soil.</title>
        <authorList>
            <person name="Wang D."/>
            <person name="Zhang G."/>
        </authorList>
    </citation>
    <scope>NUCLEOTIDE SEQUENCE [LARGE SCALE GENOMIC DNA]</scope>
    <source>
        <strain evidence="2 3">WRN001</strain>
    </source>
</reference>
<gene>
    <name evidence="2" type="ORF">CK498_18075</name>
</gene>
<dbReference type="Proteomes" id="UP000217771">
    <property type="component" value="Unassembled WGS sequence"/>
</dbReference>
<accession>A0A2A2ERP0</accession>